<evidence type="ECO:0000313" key="3">
    <source>
        <dbReference type="Proteomes" id="UP000007485"/>
    </source>
</evidence>
<name>F0QTY5_VULM7</name>
<dbReference type="HOGENOM" id="CLU_1521956_0_0_2"/>
<dbReference type="GeneID" id="10289219"/>
<dbReference type="AlphaFoldDB" id="F0QTY5"/>
<dbReference type="RefSeq" id="WP_013604933.1">
    <property type="nucleotide sequence ID" value="NC_015151.1"/>
</dbReference>
<organism evidence="2 3">
    <name type="scientific">Vulcanisaeta moutnovskia (strain 768-28)</name>
    <dbReference type="NCBI Taxonomy" id="985053"/>
    <lineage>
        <taxon>Archaea</taxon>
        <taxon>Thermoproteota</taxon>
        <taxon>Thermoprotei</taxon>
        <taxon>Thermoproteales</taxon>
        <taxon>Thermoproteaceae</taxon>
        <taxon>Vulcanisaeta</taxon>
    </lineage>
</organism>
<dbReference type="EMBL" id="CP002529">
    <property type="protein sequence ID" value="ADY01771.1"/>
    <property type="molecule type" value="Genomic_DNA"/>
</dbReference>
<feature type="transmembrane region" description="Helical" evidence="1">
    <location>
        <begin position="12"/>
        <end position="44"/>
    </location>
</feature>
<sequence>MFSDFLRKNWYWILGALASFLLFIISPVLFIIVFAVILAIYFLVIRRRRGGVNAEGVVTTRVRVLRSVSSQGVNDLRLSRVCLSVGVGEGVVRIGDRWISALLISTLDYSLLRDIIGLGAVISDNNNHYLVIYGESVDDVSVKLNTAIELLKSRNVLFRQLSSSDIINEVILRWMN</sequence>
<proteinExistence type="predicted"/>
<evidence type="ECO:0000313" key="2">
    <source>
        <dbReference type="EMBL" id="ADY01771.1"/>
    </source>
</evidence>
<accession>F0QTY5</accession>
<keyword evidence="1" id="KW-1133">Transmembrane helix</keyword>
<keyword evidence="1" id="KW-0472">Membrane</keyword>
<evidence type="ECO:0000256" key="1">
    <source>
        <dbReference type="SAM" id="Phobius"/>
    </source>
</evidence>
<dbReference type="eggNOG" id="arCOG13800">
    <property type="taxonomic scope" value="Archaea"/>
</dbReference>
<dbReference type="Proteomes" id="UP000007485">
    <property type="component" value="Chromosome"/>
</dbReference>
<dbReference type="KEGG" id="vmo:VMUT_1567"/>
<keyword evidence="1" id="KW-0812">Transmembrane</keyword>
<protein>
    <submittedName>
        <fullName evidence="2">Uncharacterized protein</fullName>
    </submittedName>
</protein>
<dbReference type="OrthoDB" id="29165at2157"/>
<gene>
    <name evidence="2" type="ordered locus">VMUT_1567</name>
</gene>
<keyword evidence="3" id="KW-1185">Reference proteome</keyword>
<reference evidence="2 3" key="1">
    <citation type="journal article" date="2011" name="J. Bacteriol.">
        <title>Complete genome sequence of 'Vulcanisaeta moutnovskia' strain 768-28, a novel member of the hyperthermophilic crenarchaeal genus vulcanisaeta.</title>
        <authorList>
            <person name="Gumerov V.M."/>
            <person name="Mardanov A.V."/>
            <person name="Beletsky A.V."/>
            <person name="Prokofeva M.I."/>
            <person name="Bonch-Osmolovskaya E.A."/>
            <person name="Ravin N.V."/>
            <person name="Skryabin K.G."/>
        </authorList>
    </citation>
    <scope>NUCLEOTIDE SEQUENCE [LARGE SCALE GENOMIC DNA]</scope>
    <source>
        <strain evidence="2 3">768-28</strain>
    </source>
</reference>